<gene>
    <name evidence="2" type="ORF">E6K81_12295</name>
</gene>
<protein>
    <submittedName>
        <fullName evidence="2">Uncharacterized protein</fullName>
    </submittedName>
</protein>
<feature type="transmembrane region" description="Helical" evidence="1">
    <location>
        <begin position="140"/>
        <end position="161"/>
    </location>
</feature>
<organism evidence="2 3">
    <name type="scientific">Eiseniibacteriota bacterium</name>
    <dbReference type="NCBI Taxonomy" id="2212470"/>
    <lineage>
        <taxon>Bacteria</taxon>
        <taxon>Candidatus Eiseniibacteriota</taxon>
    </lineage>
</organism>
<feature type="transmembrane region" description="Helical" evidence="1">
    <location>
        <begin position="24"/>
        <end position="51"/>
    </location>
</feature>
<proteinExistence type="predicted"/>
<feature type="transmembrane region" description="Helical" evidence="1">
    <location>
        <begin position="116"/>
        <end position="133"/>
    </location>
</feature>
<dbReference type="Proteomes" id="UP000319771">
    <property type="component" value="Unassembled WGS sequence"/>
</dbReference>
<feature type="transmembrane region" description="Helical" evidence="1">
    <location>
        <begin position="190"/>
        <end position="207"/>
    </location>
</feature>
<evidence type="ECO:0000313" key="2">
    <source>
        <dbReference type="EMBL" id="TMQ70575.1"/>
    </source>
</evidence>
<keyword evidence="1" id="KW-1133">Transmembrane helix</keyword>
<feature type="transmembrane region" description="Helical" evidence="1">
    <location>
        <begin position="72"/>
        <end position="96"/>
    </location>
</feature>
<accession>A0A538U3X4</accession>
<dbReference type="EMBL" id="VBPB01000217">
    <property type="protein sequence ID" value="TMQ70575.1"/>
    <property type="molecule type" value="Genomic_DNA"/>
</dbReference>
<evidence type="ECO:0000256" key="1">
    <source>
        <dbReference type="SAM" id="Phobius"/>
    </source>
</evidence>
<sequence>MVPIMLPAMLASAPTRPGVDRATVAAVAGVAIAVIIGLFLIILPAAMILFYGSKGIRAACEARHPSPSWTDACPPSVLSLSLWSAFGALFCLPGALITTVQLPAFGMFLPVAATRLFYVVFAAISAWCAWGLYRLNRAAWWTLIGVQALVWTSWLVTMLVAGPDAWTRHMSTVARTPESAQIATMLARRMPWILSAMVVPYLAFAIWTGRHFRGRSQPPA</sequence>
<keyword evidence="1" id="KW-0812">Transmembrane</keyword>
<comment type="caution">
    <text evidence="2">The sequence shown here is derived from an EMBL/GenBank/DDBJ whole genome shotgun (WGS) entry which is preliminary data.</text>
</comment>
<name>A0A538U3X4_UNCEI</name>
<dbReference type="AlphaFoldDB" id="A0A538U3X4"/>
<evidence type="ECO:0000313" key="3">
    <source>
        <dbReference type="Proteomes" id="UP000319771"/>
    </source>
</evidence>
<keyword evidence="1" id="KW-0472">Membrane</keyword>
<reference evidence="2 3" key="1">
    <citation type="journal article" date="2019" name="Nat. Microbiol.">
        <title>Mediterranean grassland soil C-N compound turnover is dependent on rainfall and depth, and is mediated by genomically divergent microorganisms.</title>
        <authorList>
            <person name="Diamond S."/>
            <person name="Andeer P.F."/>
            <person name="Li Z."/>
            <person name="Crits-Christoph A."/>
            <person name="Burstein D."/>
            <person name="Anantharaman K."/>
            <person name="Lane K.R."/>
            <person name="Thomas B.C."/>
            <person name="Pan C."/>
            <person name="Northen T.R."/>
            <person name="Banfield J.F."/>
        </authorList>
    </citation>
    <scope>NUCLEOTIDE SEQUENCE [LARGE SCALE GENOMIC DNA]</scope>
    <source>
        <strain evidence="2">WS_11</strain>
    </source>
</reference>